<evidence type="ECO:0000313" key="18">
    <source>
        <dbReference type="Proteomes" id="UP000033869"/>
    </source>
</evidence>
<dbReference type="InterPro" id="IPR036097">
    <property type="entry name" value="HisK_dim/P_sf"/>
</dbReference>
<sequence length="647" mass="74270">MFSFVWKKFRDLKINQKTLIFSAGAFLLIVLALVTDFKTFLKISDASTHLQKHVEFLSRLGKANWAIINYAQAHFEYADEYSNDKKVLFIKRSEELKPAFDSLKQFIEIEYRERHDSNNSPDLTVNNLSFSEFLDQEMDKLNQFTQKTLQAKNKDELKIIHKEIHPATFDIIYDLQDVNYKISVLREDLIFQIDNLKKGAINGMIYIYLLVLFGMLLIRFLIHITINKPLVDLERVMKQTNFSKSLRANEIAKDEIGNLARSYNKMMQHLRVSYDSMSEETQRVKSILENIGDGVIVTDSENKIIIFNPMAELITGFRESEALNEDLEKILIFKEKEHFGYIQKNLTNQGYCKPENYCDISKKSGGIISVKGAANRFQFDEHDFGSVYVIRDATKEKEVNEMKSEFVSITSHQLNSPLTAVQWAIEVIVSEKFGKLNDEQRNILKSAYKSNSQMRELVKDLLDISRIETGRLKLKAETLDLKETVAAIIESMVPIIEPRKQTIVLECESSFYIDADKTYFRQVIQNLLSNASKYSGESKNIAVKVTNEIGMAVVSVRDEGIGIPIEEQKNLFQKFYRAGNTGENEGNGLGLYIIKEIVQRFKGRIWFESIEGRGSVFYVSIPINKESNKRKGGEYGKKTVSSSAANN</sequence>
<dbReference type="GO" id="GO:0007234">
    <property type="term" value="P:osmosensory signaling via phosphorelay pathway"/>
    <property type="evidence" value="ECO:0007669"/>
    <property type="project" value="TreeGrafter"/>
</dbReference>
<keyword evidence="6 13" id="KW-0812">Transmembrane</keyword>
<keyword evidence="8 17" id="KW-0418">Kinase</keyword>
<evidence type="ECO:0000256" key="7">
    <source>
        <dbReference type="ARBA" id="ARBA00022741"/>
    </source>
</evidence>
<dbReference type="CDD" id="cd00075">
    <property type="entry name" value="HATPase"/>
    <property type="match status" value="1"/>
</dbReference>
<dbReference type="Gene3D" id="3.30.565.10">
    <property type="entry name" value="Histidine kinase-like ATPase, C-terminal domain"/>
    <property type="match status" value="1"/>
</dbReference>
<dbReference type="CDD" id="cd06225">
    <property type="entry name" value="HAMP"/>
    <property type="match status" value="1"/>
</dbReference>
<dbReference type="PRINTS" id="PR00344">
    <property type="entry name" value="BCTRLSENSOR"/>
</dbReference>
<evidence type="ECO:0000259" key="16">
    <source>
        <dbReference type="PROSITE" id="PS50885"/>
    </source>
</evidence>
<dbReference type="Gene3D" id="1.10.287.130">
    <property type="match status" value="1"/>
</dbReference>
<keyword evidence="7" id="KW-0547">Nucleotide-binding</keyword>
<dbReference type="NCBIfam" id="TIGR00229">
    <property type="entry name" value="sensory_box"/>
    <property type="match status" value="1"/>
</dbReference>
<dbReference type="InterPro" id="IPR003661">
    <property type="entry name" value="HisK_dim/P_dom"/>
</dbReference>
<dbReference type="Pfam" id="PF00989">
    <property type="entry name" value="PAS"/>
    <property type="match status" value="1"/>
</dbReference>
<evidence type="ECO:0000256" key="3">
    <source>
        <dbReference type="ARBA" id="ARBA00012438"/>
    </source>
</evidence>
<dbReference type="InterPro" id="IPR004358">
    <property type="entry name" value="Sig_transdc_His_kin-like_C"/>
</dbReference>
<keyword evidence="12 13" id="KW-0472">Membrane</keyword>
<evidence type="ECO:0000256" key="1">
    <source>
        <dbReference type="ARBA" id="ARBA00000085"/>
    </source>
</evidence>
<dbReference type="InterPro" id="IPR003660">
    <property type="entry name" value="HAMP_dom"/>
</dbReference>
<dbReference type="GO" id="GO:0030295">
    <property type="term" value="F:protein kinase activator activity"/>
    <property type="evidence" value="ECO:0007669"/>
    <property type="project" value="TreeGrafter"/>
</dbReference>
<dbReference type="Gene3D" id="6.10.340.10">
    <property type="match status" value="1"/>
</dbReference>
<feature type="domain" description="Histidine kinase" evidence="14">
    <location>
        <begin position="409"/>
        <end position="625"/>
    </location>
</feature>
<dbReference type="GO" id="GO:0016020">
    <property type="term" value="C:membrane"/>
    <property type="evidence" value="ECO:0007669"/>
    <property type="project" value="UniProtKB-SubCell"/>
</dbReference>
<evidence type="ECO:0000256" key="11">
    <source>
        <dbReference type="ARBA" id="ARBA00023012"/>
    </source>
</evidence>
<evidence type="ECO:0000259" key="14">
    <source>
        <dbReference type="PROSITE" id="PS50109"/>
    </source>
</evidence>
<dbReference type="PROSITE" id="PS50109">
    <property type="entry name" value="HIS_KIN"/>
    <property type="match status" value="1"/>
</dbReference>
<accession>A0A0G0WA83</accession>
<dbReference type="Gene3D" id="3.30.450.20">
    <property type="entry name" value="PAS domain"/>
    <property type="match status" value="1"/>
</dbReference>
<dbReference type="SUPFAM" id="SSF55785">
    <property type="entry name" value="PYP-like sensor domain (PAS domain)"/>
    <property type="match status" value="1"/>
</dbReference>
<dbReference type="GO" id="GO:0000155">
    <property type="term" value="F:phosphorelay sensor kinase activity"/>
    <property type="evidence" value="ECO:0007669"/>
    <property type="project" value="InterPro"/>
</dbReference>
<evidence type="ECO:0000256" key="12">
    <source>
        <dbReference type="ARBA" id="ARBA00023136"/>
    </source>
</evidence>
<dbReference type="GO" id="GO:0006355">
    <property type="term" value="P:regulation of DNA-templated transcription"/>
    <property type="evidence" value="ECO:0007669"/>
    <property type="project" value="InterPro"/>
</dbReference>
<dbReference type="EMBL" id="LCBL01000003">
    <property type="protein sequence ID" value="KKS08977.1"/>
    <property type="molecule type" value="Genomic_DNA"/>
</dbReference>
<dbReference type="InterPro" id="IPR005467">
    <property type="entry name" value="His_kinase_dom"/>
</dbReference>
<feature type="domain" description="PAS" evidence="15">
    <location>
        <begin position="280"/>
        <end position="327"/>
    </location>
</feature>
<dbReference type="GO" id="GO:0000156">
    <property type="term" value="F:phosphorelay response regulator activity"/>
    <property type="evidence" value="ECO:0007669"/>
    <property type="project" value="TreeGrafter"/>
</dbReference>
<evidence type="ECO:0000256" key="9">
    <source>
        <dbReference type="ARBA" id="ARBA00022840"/>
    </source>
</evidence>
<dbReference type="InterPro" id="IPR003594">
    <property type="entry name" value="HATPase_dom"/>
</dbReference>
<evidence type="ECO:0000313" key="17">
    <source>
        <dbReference type="EMBL" id="KKS08977.1"/>
    </source>
</evidence>
<dbReference type="PANTHER" id="PTHR42878:SF7">
    <property type="entry name" value="SENSOR HISTIDINE KINASE GLRK"/>
    <property type="match status" value="1"/>
</dbReference>
<dbReference type="SUPFAM" id="SSF55874">
    <property type="entry name" value="ATPase domain of HSP90 chaperone/DNA topoisomerase II/histidine kinase"/>
    <property type="match status" value="1"/>
</dbReference>
<comment type="catalytic activity">
    <reaction evidence="1">
        <text>ATP + protein L-histidine = ADP + protein N-phospho-L-histidine.</text>
        <dbReference type="EC" id="2.7.13.3"/>
    </reaction>
</comment>
<name>A0A0G0WA83_UNCC2</name>
<dbReference type="SUPFAM" id="SSF47384">
    <property type="entry name" value="Homodimeric domain of signal transducing histidine kinase"/>
    <property type="match status" value="1"/>
</dbReference>
<dbReference type="Proteomes" id="UP000033869">
    <property type="component" value="Unassembled WGS sequence"/>
</dbReference>
<proteinExistence type="predicted"/>
<evidence type="ECO:0000256" key="10">
    <source>
        <dbReference type="ARBA" id="ARBA00022989"/>
    </source>
</evidence>
<comment type="subcellular location">
    <subcellularLocation>
        <location evidence="2">Membrane</location>
        <topology evidence="2">Multi-pass membrane protein</topology>
    </subcellularLocation>
</comment>
<dbReference type="Pfam" id="PF00512">
    <property type="entry name" value="HisKA"/>
    <property type="match status" value="1"/>
</dbReference>
<dbReference type="Pfam" id="PF02518">
    <property type="entry name" value="HATPase_c"/>
    <property type="match status" value="1"/>
</dbReference>
<organism evidence="17 18">
    <name type="scientific">candidate division CPR2 bacterium GW2011_GWC1_41_48</name>
    <dbReference type="NCBI Taxonomy" id="1618344"/>
    <lineage>
        <taxon>Bacteria</taxon>
        <taxon>Bacteria division CPR2</taxon>
    </lineage>
</organism>
<dbReference type="PROSITE" id="PS50112">
    <property type="entry name" value="PAS"/>
    <property type="match status" value="1"/>
</dbReference>
<evidence type="ECO:0000256" key="8">
    <source>
        <dbReference type="ARBA" id="ARBA00022777"/>
    </source>
</evidence>
<dbReference type="InterPro" id="IPR050351">
    <property type="entry name" value="BphY/WalK/GraS-like"/>
</dbReference>
<dbReference type="InterPro" id="IPR035965">
    <property type="entry name" value="PAS-like_dom_sf"/>
</dbReference>
<keyword evidence="5" id="KW-0808">Transferase</keyword>
<dbReference type="CDD" id="cd00082">
    <property type="entry name" value="HisKA"/>
    <property type="match status" value="1"/>
</dbReference>
<dbReference type="SMART" id="SM00387">
    <property type="entry name" value="HATPase_c"/>
    <property type="match status" value="1"/>
</dbReference>
<feature type="domain" description="HAMP" evidence="16">
    <location>
        <begin position="224"/>
        <end position="275"/>
    </location>
</feature>
<gene>
    <name evidence="17" type="ORF">UU65_C0003G0032</name>
</gene>
<feature type="transmembrane region" description="Helical" evidence="13">
    <location>
        <begin position="20"/>
        <end position="41"/>
    </location>
</feature>
<evidence type="ECO:0000256" key="4">
    <source>
        <dbReference type="ARBA" id="ARBA00022553"/>
    </source>
</evidence>
<evidence type="ECO:0000256" key="6">
    <source>
        <dbReference type="ARBA" id="ARBA00022692"/>
    </source>
</evidence>
<reference evidence="17 18" key="1">
    <citation type="journal article" date="2015" name="Nature">
        <title>rRNA introns, odd ribosomes, and small enigmatic genomes across a large radiation of phyla.</title>
        <authorList>
            <person name="Brown C.T."/>
            <person name="Hug L.A."/>
            <person name="Thomas B.C."/>
            <person name="Sharon I."/>
            <person name="Castelle C.J."/>
            <person name="Singh A."/>
            <person name="Wilkins M.J."/>
            <person name="Williams K.H."/>
            <person name="Banfield J.F."/>
        </authorList>
    </citation>
    <scope>NUCLEOTIDE SEQUENCE [LARGE SCALE GENOMIC DNA]</scope>
</reference>
<evidence type="ECO:0000256" key="13">
    <source>
        <dbReference type="SAM" id="Phobius"/>
    </source>
</evidence>
<dbReference type="SMART" id="SM00091">
    <property type="entry name" value="PAS"/>
    <property type="match status" value="1"/>
</dbReference>
<feature type="transmembrane region" description="Helical" evidence="13">
    <location>
        <begin position="205"/>
        <end position="226"/>
    </location>
</feature>
<evidence type="ECO:0000259" key="15">
    <source>
        <dbReference type="PROSITE" id="PS50112"/>
    </source>
</evidence>
<dbReference type="FunFam" id="3.30.565.10:FF:000006">
    <property type="entry name" value="Sensor histidine kinase WalK"/>
    <property type="match status" value="1"/>
</dbReference>
<protein>
    <recommendedName>
        <fullName evidence="3">histidine kinase</fullName>
        <ecNumber evidence="3">2.7.13.3</ecNumber>
    </recommendedName>
</protein>
<keyword evidence="11" id="KW-0902">Two-component regulatory system</keyword>
<dbReference type="AlphaFoldDB" id="A0A0G0WA83"/>
<dbReference type="GO" id="GO:0005524">
    <property type="term" value="F:ATP binding"/>
    <property type="evidence" value="ECO:0007669"/>
    <property type="project" value="UniProtKB-KW"/>
</dbReference>
<keyword evidence="9" id="KW-0067">ATP-binding</keyword>
<keyword evidence="10 13" id="KW-1133">Transmembrane helix</keyword>
<dbReference type="SMART" id="SM00388">
    <property type="entry name" value="HisKA"/>
    <property type="match status" value="1"/>
</dbReference>
<dbReference type="InterPro" id="IPR000014">
    <property type="entry name" value="PAS"/>
</dbReference>
<keyword evidence="4" id="KW-0597">Phosphoprotein</keyword>
<evidence type="ECO:0000256" key="5">
    <source>
        <dbReference type="ARBA" id="ARBA00022679"/>
    </source>
</evidence>
<dbReference type="CDD" id="cd00130">
    <property type="entry name" value="PAS"/>
    <property type="match status" value="1"/>
</dbReference>
<dbReference type="InterPro" id="IPR036890">
    <property type="entry name" value="HATPase_C_sf"/>
</dbReference>
<dbReference type="PANTHER" id="PTHR42878">
    <property type="entry name" value="TWO-COMPONENT HISTIDINE KINASE"/>
    <property type="match status" value="1"/>
</dbReference>
<dbReference type="InterPro" id="IPR013767">
    <property type="entry name" value="PAS_fold"/>
</dbReference>
<comment type="caution">
    <text evidence="17">The sequence shown here is derived from an EMBL/GenBank/DDBJ whole genome shotgun (WGS) entry which is preliminary data.</text>
</comment>
<dbReference type="PROSITE" id="PS50885">
    <property type="entry name" value="HAMP"/>
    <property type="match status" value="1"/>
</dbReference>
<evidence type="ECO:0000256" key="2">
    <source>
        <dbReference type="ARBA" id="ARBA00004141"/>
    </source>
</evidence>
<dbReference type="EC" id="2.7.13.3" evidence="3"/>